<evidence type="ECO:0000313" key="4">
    <source>
        <dbReference type="EMBL" id="MBP2474994.1"/>
    </source>
</evidence>
<feature type="compositionally biased region" description="Pro residues" evidence="1">
    <location>
        <begin position="118"/>
        <end position="128"/>
    </location>
</feature>
<organism evidence="4 5">
    <name type="scientific">Crossiella equi</name>
    <dbReference type="NCBI Taxonomy" id="130796"/>
    <lineage>
        <taxon>Bacteria</taxon>
        <taxon>Bacillati</taxon>
        <taxon>Actinomycetota</taxon>
        <taxon>Actinomycetes</taxon>
        <taxon>Pseudonocardiales</taxon>
        <taxon>Pseudonocardiaceae</taxon>
        <taxon>Crossiella</taxon>
    </lineage>
</organism>
<feature type="transmembrane region" description="Helical" evidence="2">
    <location>
        <begin position="331"/>
        <end position="351"/>
    </location>
</feature>
<evidence type="ECO:0000256" key="3">
    <source>
        <dbReference type="SAM" id="SignalP"/>
    </source>
</evidence>
<evidence type="ECO:0000256" key="1">
    <source>
        <dbReference type="SAM" id="MobiDB-lite"/>
    </source>
</evidence>
<dbReference type="InterPro" id="IPR027273">
    <property type="entry name" value="Neocarzinostatin-like"/>
</dbReference>
<feature type="region of interest" description="Disordered" evidence="1">
    <location>
        <begin position="105"/>
        <end position="169"/>
    </location>
</feature>
<comment type="caution">
    <text evidence="4">The sequence shown here is derived from an EMBL/GenBank/DDBJ whole genome shotgun (WGS) entry which is preliminary data.</text>
</comment>
<feature type="compositionally biased region" description="Gly residues" evidence="1">
    <location>
        <begin position="303"/>
        <end position="319"/>
    </location>
</feature>
<feature type="compositionally biased region" description="Low complexity" evidence="1">
    <location>
        <begin position="137"/>
        <end position="150"/>
    </location>
</feature>
<sequence length="364" mass="35892">MMRTARLAVAVLLGLFFALPGLAVAQQVPVLSADRTSGLDPSGEYLVVRGVGFAPQSTVVLNARVVTPAEDGSFAVEVHVTPATPELRVDTPGVAPLSLAFRAATSTPASTSAQPTGIPSPPSSPLAPRPGTDELVPAPRAAAPGADASPKLTVSKTSGLNPAGEKVTVSGSGYNEAKGIYVAVCVDNGPGKMPTPCLGGADMTGKNGSSAWISSNPPPYGKELAKPYGPGGTFTVELNVTAKDEYTDCAVLKCAIVSRADHTLGADRGQDFVVPVSFGTGGGTGPTTTTPGGAGNPGTENPSGGGTGGSGGTGAGAGGRTGGLANTGASVLPLLLGGFALLGGGALALFLGRRKPVRLSIVDK</sequence>
<keyword evidence="2" id="KW-0472">Membrane</keyword>
<feature type="signal peptide" evidence="3">
    <location>
        <begin position="1"/>
        <end position="25"/>
    </location>
</feature>
<dbReference type="RefSeq" id="WP_086783270.1">
    <property type="nucleotide sequence ID" value="NZ_JAGIOO010000001.1"/>
</dbReference>
<gene>
    <name evidence="4" type="ORF">JOF53_003866</name>
</gene>
<evidence type="ECO:0008006" key="6">
    <source>
        <dbReference type="Google" id="ProtNLM"/>
    </source>
</evidence>
<feature type="chain" id="PRO_5046076911" description="IPT/TIG domain-containing protein" evidence="3">
    <location>
        <begin position="26"/>
        <end position="364"/>
    </location>
</feature>
<accession>A0ABS5AEI1</accession>
<proteinExistence type="predicted"/>
<keyword evidence="3" id="KW-0732">Signal</keyword>
<dbReference type="SUPFAM" id="SSF49319">
    <property type="entry name" value="Actinoxanthin-like"/>
    <property type="match status" value="1"/>
</dbReference>
<feature type="compositionally biased region" description="Low complexity" evidence="1">
    <location>
        <begin position="105"/>
        <end position="116"/>
    </location>
</feature>
<evidence type="ECO:0000313" key="5">
    <source>
        <dbReference type="Proteomes" id="UP001519363"/>
    </source>
</evidence>
<keyword evidence="5" id="KW-1185">Reference proteome</keyword>
<keyword evidence="2" id="KW-0812">Transmembrane</keyword>
<name>A0ABS5AEI1_9PSEU</name>
<dbReference type="Proteomes" id="UP001519363">
    <property type="component" value="Unassembled WGS sequence"/>
</dbReference>
<dbReference type="Gene3D" id="2.60.40.230">
    <property type="entry name" value="Neocarzinostatin-like"/>
    <property type="match status" value="1"/>
</dbReference>
<reference evidence="4 5" key="1">
    <citation type="submission" date="2021-03" db="EMBL/GenBank/DDBJ databases">
        <title>Sequencing the genomes of 1000 actinobacteria strains.</title>
        <authorList>
            <person name="Klenk H.-P."/>
        </authorList>
    </citation>
    <scope>NUCLEOTIDE SEQUENCE [LARGE SCALE GENOMIC DNA]</scope>
    <source>
        <strain evidence="4 5">DSM 44580</strain>
    </source>
</reference>
<dbReference type="EMBL" id="JAGIOO010000001">
    <property type="protein sequence ID" value="MBP2474994.1"/>
    <property type="molecule type" value="Genomic_DNA"/>
</dbReference>
<protein>
    <recommendedName>
        <fullName evidence="6">IPT/TIG domain-containing protein</fullName>
    </recommendedName>
</protein>
<keyword evidence="2" id="KW-1133">Transmembrane helix</keyword>
<evidence type="ECO:0000256" key="2">
    <source>
        <dbReference type="SAM" id="Phobius"/>
    </source>
</evidence>
<feature type="region of interest" description="Disordered" evidence="1">
    <location>
        <begin position="277"/>
        <end position="319"/>
    </location>
</feature>